<evidence type="ECO:0000313" key="2">
    <source>
        <dbReference type="EMBL" id="GGO84908.1"/>
    </source>
</evidence>
<reference evidence="3" key="1">
    <citation type="journal article" date="2019" name="Int. J. Syst. Evol. Microbiol.">
        <title>The Global Catalogue of Microorganisms (GCM) 10K type strain sequencing project: providing services to taxonomists for standard genome sequencing and annotation.</title>
        <authorList>
            <consortium name="The Broad Institute Genomics Platform"/>
            <consortium name="The Broad Institute Genome Sequencing Center for Infectious Disease"/>
            <person name="Wu L."/>
            <person name="Ma J."/>
        </authorList>
    </citation>
    <scope>NUCLEOTIDE SEQUENCE [LARGE SCALE GENOMIC DNA]</scope>
    <source>
        <strain evidence="3">CGMCC 4.7371</strain>
    </source>
</reference>
<proteinExistence type="predicted"/>
<name>A0ABQ2N6Y1_9ACTN</name>
<evidence type="ECO:0000259" key="1">
    <source>
        <dbReference type="Pfam" id="PF13338"/>
    </source>
</evidence>
<dbReference type="EMBL" id="BMNI01000001">
    <property type="protein sequence ID" value="GGO84908.1"/>
    <property type="molecule type" value="Genomic_DNA"/>
</dbReference>
<dbReference type="Pfam" id="PF13338">
    <property type="entry name" value="AbiEi_4"/>
    <property type="match status" value="1"/>
</dbReference>
<sequence>MTDPLSCAIPYLFDTLEHMNVRDRVLERAAEQHGYITTRDARDLDIDPTQLRLMAARGRLERVGRGVYRVPMLPRTEHDELAEAVAWTLGRGVISHESALVLYGLSDVSPSRVHLTVPRDNHPRTAGGELYRLHRRDLDPTEITERDDIAVTTVARTIRDCLANGTDPYQLRLAVDEAETQGLLRRTEADDLRTQIDARGLARSKRRA</sequence>
<evidence type="ECO:0000313" key="3">
    <source>
        <dbReference type="Proteomes" id="UP000655410"/>
    </source>
</evidence>
<comment type="caution">
    <text evidence="2">The sequence shown here is derived from an EMBL/GenBank/DDBJ whole genome shotgun (WGS) entry which is preliminary data.</text>
</comment>
<gene>
    <name evidence="2" type="ORF">GCM10011584_03600</name>
</gene>
<accession>A0ABQ2N6Y1</accession>
<keyword evidence="3" id="KW-1185">Reference proteome</keyword>
<dbReference type="InterPro" id="IPR025159">
    <property type="entry name" value="AbiEi_N"/>
</dbReference>
<organism evidence="2 3">
    <name type="scientific">Nocardioides phosphati</name>
    <dbReference type="NCBI Taxonomy" id="1867775"/>
    <lineage>
        <taxon>Bacteria</taxon>
        <taxon>Bacillati</taxon>
        <taxon>Actinomycetota</taxon>
        <taxon>Actinomycetes</taxon>
        <taxon>Propionibacteriales</taxon>
        <taxon>Nocardioidaceae</taxon>
        <taxon>Nocardioides</taxon>
    </lineage>
</organism>
<protein>
    <recommendedName>
        <fullName evidence="1">AbiEi antitoxin N-terminal domain-containing protein</fullName>
    </recommendedName>
</protein>
<dbReference type="Proteomes" id="UP000655410">
    <property type="component" value="Unassembled WGS sequence"/>
</dbReference>
<feature type="domain" description="AbiEi antitoxin N-terminal" evidence="1">
    <location>
        <begin position="23"/>
        <end position="71"/>
    </location>
</feature>